<keyword evidence="4" id="KW-1185">Reference proteome</keyword>
<dbReference type="EMBL" id="CP015124">
    <property type="protein sequence ID" value="ANP38375.1"/>
    <property type="molecule type" value="Genomic_DNA"/>
</dbReference>
<evidence type="ECO:0000313" key="4">
    <source>
        <dbReference type="Proteomes" id="UP000092565"/>
    </source>
</evidence>
<sequence>MAAVNHITAHKGSLAANGLGLIDEMKLKIARYRLYRETLNELSALSNRELADLGLNRSMIKRLAYQAAYENA</sequence>
<gene>
    <name evidence="2" type="ORF">JL2886_03502</name>
    <name evidence="3" type="ORF">PXK24_00020</name>
</gene>
<evidence type="ECO:0000259" key="1">
    <source>
        <dbReference type="Pfam" id="PF06568"/>
    </source>
</evidence>
<dbReference type="AlphaFoldDB" id="A0A1B0ZW50"/>
<dbReference type="Pfam" id="PF06568">
    <property type="entry name" value="YjiS-like"/>
    <property type="match status" value="1"/>
</dbReference>
<reference evidence="2 4" key="1">
    <citation type="submission" date="2016-04" db="EMBL/GenBank/DDBJ databases">
        <authorList>
            <person name="Evans L.H."/>
            <person name="Alamgir A."/>
            <person name="Owens N."/>
            <person name="Weber N.D."/>
            <person name="Virtaneva K."/>
            <person name="Barbian K."/>
            <person name="Babar A."/>
            <person name="Rosenke K."/>
        </authorList>
    </citation>
    <scope>NUCLEOTIDE SEQUENCE [LARGE SCALE GENOMIC DNA]</scope>
    <source>
        <strain evidence="2 4">JL2886</strain>
    </source>
</reference>
<dbReference type="RefSeq" id="WP_065273038.1">
    <property type="nucleotide sequence ID" value="NZ_CP015124.1"/>
</dbReference>
<dbReference type="Proteomes" id="UP000092565">
    <property type="component" value="Chromosome"/>
</dbReference>
<dbReference type="PATRIC" id="fig|60890.4.peg.3409"/>
<feature type="domain" description="YjiS-like" evidence="1">
    <location>
        <begin position="28"/>
        <end position="60"/>
    </location>
</feature>
<accession>A0A1B0ZW50</accession>
<dbReference type="InterPro" id="IPR009506">
    <property type="entry name" value="YjiS-like"/>
</dbReference>
<reference evidence="3 5" key="2">
    <citation type="submission" date="2023-02" db="EMBL/GenBank/DDBJ databases">
        <title>Population genomics of bacteria associated with diatom.</title>
        <authorList>
            <person name="Xie J."/>
            <person name="Wang H."/>
        </authorList>
    </citation>
    <scope>NUCLEOTIDE SEQUENCE [LARGE SCALE GENOMIC DNA]</scope>
    <source>
        <strain evidence="3 5">PT47_8</strain>
    </source>
</reference>
<evidence type="ECO:0000313" key="5">
    <source>
        <dbReference type="Proteomes" id="UP001218364"/>
    </source>
</evidence>
<protein>
    <submittedName>
        <fullName evidence="3">DUF1127 domain-containing protein</fullName>
    </submittedName>
</protein>
<organism evidence="2 4">
    <name type="scientific">Phaeobacter gallaeciensis</name>
    <dbReference type="NCBI Taxonomy" id="60890"/>
    <lineage>
        <taxon>Bacteria</taxon>
        <taxon>Pseudomonadati</taxon>
        <taxon>Pseudomonadota</taxon>
        <taxon>Alphaproteobacteria</taxon>
        <taxon>Rhodobacterales</taxon>
        <taxon>Roseobacteraceae</taxon>
        <taxon>Phaeobacter</taxon>
    </lineage>
</organism>
<proteinExistence type="predicted"/>
<evidence type="ECO:0000313" key="2">
    <source>
        <dbReference type="EMBL" id="ANP38375.1"/>
    </source>
</evidence>
<evidence type="ECO:0000313" key="3">
    <source>
        <dbReference type="EMBL" id="MDE4164058.1"/>
    </source>
</evidence>
<dbReference type="OrthoDB" id="8244198at2"/>
<dbReference type="Proteomes" id="UP001218364">
    <property type="component" value="Unassembled WGS sequence"/>
</dbReference>
<name>A0A1B0ZW50_9RHOB</name>
<dbReference type="EMBL" id="JARCJK010000001">
    <property type="protein sequence ID" value="MDE4164058.1"/>
    <property type="molecule type" value="Genomic_DNA"/>
</dbReference>